<dbReference type="PANTHER" id="PTHR11695">
    <property type="entry name" value="ALCOHOL DEHYDROGENASE RELATED"/>
    <property type="match status" value="1"/>
</dbReference>
<dbReference type="SUPFAM" id="SSF51735">
    <property type="entry name" value="NAD(P)-binding Rossmann-fold domains"/>
    <property type="match status" value="1"/>
</dbReference>
<feature type="domain" description="Enoyl reductase (ER)" evidence="2">
    <location>
        <begin position="10"/>
        <end position="351"/>
    </location>
</feature>
<dbReference type="InterPro" id="IPR011032">
    <property type="entry name" value="GroES-like_sf"/>
</dbReference>
<dbReference type="GO" id="GO:0005739">
    <property type="term" value="C:mitochondrion"/>
    <property type="evidence" value="ECO:0007669"/>
    <property type="project" value="TreeGrafter"/>
</dbReference>
<sequence length="360" mass="39463">MLSLNISSYSNPSGYQVSDLPKPQLDNSKDVIVKVHAASINPIDVKRADGALKLAMKDSFPYKIGYDCAGIVTEVGRDVNRFKAGDAVYIRLPEVSRGSCSEFVKCAEEYIGLKPPSLSFEEAASIPLAAMTALQALRKYHGSLAGKTVFVPAGLSGTGLFACQLAKNVFHAGKVITTVSTAKIPKLKELLGENTVDQIIDYTKSEPRDVIEHGSVDFLFDTVGLAMQYLCLMRPGFSRIISVATLPSGNQLQDSSLMDLPHRPTIPIPFRLGLNMLDQVRKLRARRYGVEYSYMFLASTGKDLDELRRYVEEGRLRTVVGTVVEFRDIESVRNACDVVYSGKGGLGKLVIRVDKSENLS</sequence>
<dbReference type="AlphaFoldDB" id="A0A7R7VT97"/>
<name>A0A7R7VT97_ASPCH</name>
<organism evidence="3 4">
    <name type="scientific">Aspergillus chevalieri</name>
    <name type="common">Eurotium chevalieri</name>
    <dbReference type="NCBI Taxonomy" id="182096"/>
    <lineage>
        <taxon>Eukaryota</taxon>
        <taxon>Fungi</taxon>
        <taxon>Dikarya</taxon>
        <taxon>Ascomycota</taxon>
        <taxon>Pezizomycotina</taxon>
        <taxon>Eurotiomycetes</taxon>
        <taxon>Eurotiomycetidae</taxon>
        <taxon>Eurotiales</taxon>
        <taxon>Aspergillaceae</taxon>
        <taxon>Aspergillus</taxon>
        <taxon>Aspergillus subgen. Aspergillus</taxon>
    </lineage>
</organism>
<dbReference type="KEGG" id="ache:ACHE_60226A"/>
<evidence type="ECO:0000256" key="1">
    <source>
        <dbReference type="SAM" id="MobiDB-lite"/>
    </source>
</evidence>
<dbReference type="InterPro" id="IPR013154">
    <property type="entry name" value="ADH-like_N"/>
</dbReference>
<evidence type="ECO:0000259" key="2">
    <source>
        <dbReference type="SMART" id="SM00829"/>
    </source>
</evidence>
<evidence type="ECO:0000313" key="4">
    <source>
        <dbReference type="Proteomes" id="UP000637239"/>
    </source>
</evidence>
<dbReference type="Proteomes" id="UP000637239">
    <property type="component" value="Chromosome 6"/>
</dbReference>
<dbReference type="SUPFAM" id="SSF50129">
    <property type="entry name" value="GroES-like"/>
    <property type="match status" value="1"/>
</dbReference>
<dbReference type="Gene3D" id="3.40.50.720">
    <property type="entry name" value="NAD(P)-binding Rossmann-like Domain"/>
    <property type="match status" value="1"/>
</dbReference>
<keyword evidence="4" id="KW-1185">Reference proteome</keyword>
<proteinExistence type="predicted"/>
<dbReference type="GeneID" id="66984698"/>
<dbReference type="GO" id="GO:0016491">
    <property type="term" value="F:oxidoreductase activity"/>
    <property type="evidence" value="ECO:0007669"/>
    <property type="project" value="InterPro"/>
</dbReference>
<gene>
    <name evidence="3" type="ORF">ACHE_60226A</name>
</gene>
<feature type="compositionally biased region" description="Polar residues" evidence="1">
    <location>
        <begin position="1"/>
        <end position="16"/>
    </location>
</feature>
<reference evidence="3" key="2">
    <citation type="submission" date="2021-02" db="EMBL/GenBank/DDBJ databases">
        <title>Aspergillus chevalieri M1 genome sequence.</title>
        <authorList>
            <person name="Kadooka C."/>
            <person name="Mori K."/>
            <person name="Futagami T."/>
        </authorList>
    </citation>
    <scope>NUCLEOTIDE SEQUENCE</scope>
    <source>
        <strain evidence="3">M1</strain>
    </source>
</reference>
<dbReference type="InterPro" id="IPR020843">
    <property type="entry name" value="ER"/>
</dbReference>
<dbReference type="InterPro" id="IPR036291">
    <property type="entry name" value="NAD(P)-bd_dom_sf"/>
</dbReference>
<dbReference type="PANTHER" id="PTHR11695:SF294">
    <property type="entry name" value="RETICULON-4-INTERACTING PROTEIN 1, MITOCHONDRIAL"/>
    <property type="match status" value="1"/>
</dbReference>
<dbReference type="InterPro" id="IPR050700">
    <property type="entry name" value="YIM1/Zinc_Alcohol_DH_Fams"/>
</dbReference>
<dbReference type="EMBL" id="AP024421">
    <property type="protein sequence ID" value="BCR90340.1"/>
    <property type="molecule type" value="Genomic_DNA"/>
</dbReference>
<dbReference type="SMART" id="SM00829">
    <property type="entry name" value="PKS_ER"/>
    <property type="match status" value="1"/>
</dbReference>
<reference evidence="3" key="1">
    <citation type="submission" date="2021-01" db="EMBL/GenBank/DDBJ databases">
        <authorList>
            <consortium name="Aspergillus chevalieri M1 genome sequencing consortium"/>
            <person name="Kazuki M."/>
            <person name="Futagami T."/>
        </authorList>
    </citation>
    <scope>NUCLEOTIDE SEQUENCE</scope>
    <source>
        <strain evidence="3">M1</strain>
    </source>
</reference>
<dbReference type="CDD" id="cd05289">
    <property type="entry name" value="MDR_like_2"/>
    <property type="match status" value="1"/>
</dbReference>
<evidence type="ECO:0000313" key="3">
    <source>
        <dbReference type="EMBL" id="BCR90340.1"/>
    </source>
</evidence>
<protein>
    <recommendedName>
        <fullName evidence="2">Enoyl reductase (ER) domain-containing protein</fullName>
    </recommendedName>
</protein>
<dbReference type="Pfam" id="PF08240">
    <property type="entry name" value="ADH_N"/>
    <property type="match status" value="1"/>
</dbReference>
<dbReference type="Gene3D" id="3.90.180.10">
    <property type="entry name" value="Medium-chain alcohol dehydrogenases, catalytic domain"/>
    <property type="match status" value="1"/>
</dbReference>
<feature type="region of interest" description="Disordered" evidence="1">
    <location>
        <begin position="1"/>
        <end position="20"/>
    </location>
</feature>
<dbReference type="Pfam" id="PF13602">
    <property type="entry name" value="ADH_zinc_N_2"/>
    <property type="match status" value="1"/>
</dbReference>
<dbReference type="RefSeq" id="XP_043138862.1">
    <property type="nucleotide sequence ID" value="XM_043281377.1"/>
</dbReference>
<accession>A0A7R7VT97</accession>